<evidence type="ECO:0000313" key="4">
    <source>
        <dbReference type="Proteomes" id="UP000008495"/>
    </source>
</evidence>
<evidence type="ECO:0000256" key="2">
    <source>
        <dbReference type="SAM" id="SignalP"/>
    </source>
</evidence>
<comment type="caution">
    <text evidence="3">The sequence shown here is derived from an EMBL/GenBank/DDBJ whole genome shotgun (WGS) entry which is preliminary data.</text>
</comment>
<feature type="compositionally biased region" description="Basic and acidic residues" evidence="1">
    <location>
        <begin position="65"/>
        <end position="77"/>
    </location>
</feature>
<feature type="region of interest" description="Disordered" evidence="1">
    <location>
        <begin position="29"/>
        <end position="96"/>
    </location>
</feature>
<evidence type="ECO:0008006" key="5">
    <source>
        <dbReference type="Google" id="ProtNLM"/>
    </source>
</evidence>
<dbReference type="OrthoDB" id="9923756at2"/>
<feature type="chain" id="PRO_5038813159" description="Phosphodiester glycosidase domain-containing protein" evidence="2">
    <location>
        <begin position="34"/>
        <end position="369"/>
    </location>
</feature>
<accession>K6UL66</accession>
<name>K6UL66_9MICO</name>
<feature type="signal peptide" evidence="2">
    <location>
        <begin position="1"/>
        <end position="33"/>
    </location>
</feature>
<feature type="compositionally biased region" description="Low complexity" evidence="1">
    <location>
        <begin position="32"/>
        <end position="55"/>
    </location>
</feature>
<dbReference type="RefSeq" id="WP_006501722.1">
    <property type="nucleotide sequence ID" value="NZ_BAGZ01000004.1"/>
</dbReference>
<protein>
    <recommendedName>
        <fullName evidence="5">Phosphodiester glycosidase domain-containing protein</fullName>
    </recommendedName>
</protein>
<evidence type="ECO:0000313" key="3">
    <source>
        <dbReference type="EMBL" id="GAB76971.1"/>
    </source>
</evidence>
<dbReference type="AlphaFoldDB" id="K6UL66"/>
<dbReference type="EMBL" id="BAGZ01000004">
    <property type="protein sequence ID" value="GAB76971.1"/>
    <property type="molecule type" value="Genomic_DNA"/>
</dbReference>
<evidence type="ECO:0000256" key="1">
    <source>
        <dbReference type="SAM" id="MobiDB-lite"/>
    </source>
</evidence>
<keyword evidence="4" id="KW-1185">Reference proteome</keyword>
<dbReference type="Proteomes" id="UP000008495">
    <property type="component" value="Unassembled WGS sequence"/>
</dbReference>
<proteinExistence type="predicted"/>
<organism evidence="3 4">
    <name type="scientific">Austwickia chelonae NBRC 105200</name>
    <dbReference type="NCBI Taxonomy" id="1184607"/>
    <lineage>
        <taxon>Bacteria</taxon>
        <taxon>Bacillati</taxon>
        <taxon>Actinomycetota</taxon>
        <taxon>Actinomycetes</taxon>
        <taxon>Micrococcales</taxon>
        <taxon>Dermatophilaceae</taxon>
        <taxon>Austwickia</taxon>
    </lineage>
</organism>
<keyword evidence="2" id="KW-0732">Signal</keyword>
<gene>
    <name evidence="3" type="ORF">AUCHE_04_00110</name>
</gene>
<feature type="compositionally biased region" description="Basic residues" evidence="1">
    <location>
        <begin position="79"/>
        <end position="88"/>
    </location>
</feature>
<reference evidence="3 4" key="1">
    <citation type="submission" date="2012-08" db="EMBL/GenBank/DDBJ databases">
        <title>Whole genome shotgun sequence of Austwickia chelonae NBRC 105200.</title>
        <authorList>
            <person name="Yoshida I."/>
            <person name="Hosoyama A."/>
            <person name="Tsuchikane K."/>
            <person name="Katsumata H."/>
            <person name="Ando Y."/>
            <person name="Ohji S."/>
            <person name="Hamada M."/>
            <person name="Tamura T."/>
            <person name="Yamazoe A."/>
            <person name="Yamazaki S."/>
            <person name="Fujita N."/>
        </authorList>
    </citation>
    <scope>NUCLEOTIDE SEQUENCE [LARGE SCALE GENOMIC DNA]</scope>
    <source>
        <strain evidence="3 4">NBRC 105200</strain>
    </source>
</reference>
<dbReference type="PROSITE" id="PS51257">
    <property type="entry name" value="PROKAR_LIPOPROTEIN"/>
    <property type="match status" value="1"/>
</dbReference>
<sequence length="369" mass="37735">MWARKKHANRRATSAFLLTVVGALVVASSGCSSDTPTATSSGTPTPSPVVSAPIVSPAPAPTPVDEMHSRERAENSPRRIAKPARHAPRPAQSSFGSGRCTSYVVSANGRSLNWHEIRNTTVGNAFSLGRAPFSPVRAAYTGGGGDISNRISEFVATDAQGRLHLLRSTVTGPGNGRSTAAEVTPVLIGHGFSGITALGGRTWMPTNGRGEIYAVDAAGRLQRYLLHGKPEAPRLSAPTTLATGLVGVTALKVDPLHLNGVAAADPDATRVLLVHGGALKQVIVRSDGLPYAPITLTAARPALNQATALSRMTCLGNDGRVSNNGGLIVHRSGGAAAVLGGTYGVGVAVPSGLRPVGTTTKGVPGLLMG</sequence>